<evidence type="ECO:0000256" key="1">
    <source>
        <dbReference type="SAM" id="MobiDB-lite"/>
    </source>
</evidence>
<organism evidence="2 3">
    <name type="scientific">Brevundimonas nasdae</name>
    <dbReference type="NCBI Taxonomy" id="172043"/>
    <lineage>
        <taxon>Bacteria</taxon>
        <taxon>Pseudomonadati</taxon>
        <taxon>Pseudomonadota</taxon>
        <taxon>Alphaproteobacteria</taxon>
        <taxon>Caulobacterales</taxon>
        <taxon>Caulobacteraceae</taxon>
        <taxon>Brevundimonas</taxon>
    </lineage>
</organism>
<evidence type="ECO:0000313" key="2">
    <source>
        <dbReference type="EMBL" id="KIC60355.1"/>
    </source>
</evidence>
<protein>
    <submittedName>
        <fullName evidence="2">Uncharacterized protein</fullName>
    </submittedName>
</protein>
<evidence type="ECO:0000313" key="3">
    <source>
        <dbReference type="Proteomes" id="UP000031166"/>
    </source>
</evidence>
<feature type="compositionally biased region" description="Basic residues" evidence="1">
    <location>
        <begin position="41"/>
        <end position="56"/>
    </location>
</feature>
<dbReference type="Proteomes" id="UP000031166">
    <property type="component" value="Unassembled WGS sequence"/>
</dbReference>
<feature type="region of interest" description="Disordered" evidence="1">
    <location>
        <begin position="81"/>
        <end position="158"/>
    </location>
</feature>
<comment type="caution">
    <text evidence="2">The sequence shown here is derived from an EMBL/GenBank/DDBJ whole genome shotgun (WGS) entry which is preliminary data.</text>
</comment>
<proteinExistence type="predicted"/>
<feature type="compositionally biased region" description="Basic and acidic residues" evidence="1">
    <location>
        <begin position="102"/>
        <end position="112"/>
    </location>
</feature>
<dbReference type="AlphaFoldDB" id="A0A0B4D7Z5"/>
<dbReference type="EMBL" id="JWSY01000004">
    <property type="protein sequence ID" value="KIC60355.1"/>
    <property type="molecule type" value="Genomic_DNA"/>
</dbReference>
<dbReference type="RefSeq" id="WP_039244142.1">
    <property type="nucleotide sequence ID" value="NZ_JWSY01000004.1"/>
</dbReference>
<feature type="region of interest" description="Disordered" evidence="1">
    <location>
        <begin position="41"/>
        <end position="69"/>
    </location>
</feature>
<gene>
    <name evidence="2" type="ORF">RM53_02495</name>
</gene>
<reference evidence="2 3" key="1">
    <citation type="submission" date="2014-12" db="EMBL/GenBank/DDBJ databases">
        <title>Genome sequencing of Brevundimonas nasdae TPW30.</title>
        <authorList>
            <person name="Tan P.W."/>
            <person name="Chan K.-G."/>
        </authorList>
    </citation>
    <scope>NUCLEOTIDE SEQUENCE [LARGE SCALE GENOMIC DNA]</scope>
    <source>
        <strain evidence="2 3">TPW30</strain>
    </source>
</reference>
<accession>A0A0B4D7Z5</accession>
<feature type="region of interest" description="Disordered" evidence="1">
    <location>
        <begin position="1"/>
        <end position="26"/>
    </location>
</feature>
<name>A0A0B4D7Z5_9CAUL</name>
<sequence>MSKTPNPRALDRDEAEMVEQTKTLAKRSPAELRDLIGRLRARRDRVQRQIRGRVRAGKSGPDAGAREKKALLTEALARVADEMERRKSGPQSGGAAATATDNLREAVRRKAESPTWTGPDDRTADLGPSETPNTKIAPSGALHTEGMRAAIARSTGAR</sequence>